<reference evidence="10 11" key="1">
    <citation type="submission" date="2017-03" db="EMBL/GenBank/DDBJ databases">
        <title>Isolation of Levoglucosan Utilizing Bacteria.</title>
        <authorList>
            <person name="Arya A.S."/>
        </authorList>
    </citation>
    <scope>NUCLEOTIDE SEQUENCE [LARGE SCALE GENOMIC DNA]</scope>
    <source>
        <strain evidence="10 11">MEC069</strain>
    </source>
</reference>
<dbReference type="Gene3D" id="1.10.3720.10">
    <property type="entry name" value="MetI-like"/>
    <property type="match status" value="1"/>
</dbReference>
<dbReference type="Pfam" id="PF00528">
    <property type="entry name" value="BPD_transp_1"/>
    <property type="match status" value="1"/>
</dbReference>
<keyword evidence="11" id="KW-1185">Reference proteome</keyword>
<dbReference type="CDD" id="cd06261">
    <property type="entry name" value="TM_PBP2"/>
    <property type="match status" value="1"/>
</dbReference>
<feature type="domain" description="ABC transmembrane type-1" evidence="9">
    <location>
        <begin position="18"/>
        <end position="206"/>
    </location>
</feature>
<keyword evidence="6 8" id="KW-1133">Transmembrane helix</keyword>
<evidence type="ECO:0000256" key="3">
    <source>
        <dbReference type="ARBA" id="ARBA00022475"/>
    </source>
</evidence>
<evidence type="ECO:0000256" key="1">
    <source>
        <dbReference type="ARBA" id="ARBA00004651"/>
    </source>
</evidence>
<evidence type="ECO:0000256" key="6">
    <source>
        <dbReference type="ARBA" id="ARBA00022989"/>
    </source>
</evidence>
<proteinExistence type="inferred from homology"/>
<dbReference type="PANTHER" id="PTHR30614">
    <property type="entry name" value="MEMBRANE COMPONENT OF AMINO ACID ABC TRANSPORTER"/>
    <property type="match status" value="1"/>
</dbReference>
<dbReference type="InterPro" id="IPR043429">
    <property type="entry name" value="ArtM/GltK/GlnP/TcyL/YhdX-like"/>
</dbReference>
<keyword evidence="7 8" id="KW-0472">Membrane</keyword>
<keyword evidence="5" id="KW-0029">Amino-acid transport</keyword>
<evidence type="ECO:0000256" key="8">
    <source>
        <dbReference type="RuleBase" id="RU363032"/>
    </source>
</evidence>
<dbReference type="InterPro" id="IPR000515">
    <property type="entry name" value="MetI-like"/>
</dbReference>
<evidence type="ECO:0000256" key="5">
    <source>
        <dbReference type="ARBA" id="ARBA00022970"/>
    </source>
</evidence>
<feature type="transmembrane region" description="Helical" evidence="8">
    <location>
        <begin position="66"/>
        <end position="88"/>
    </location>
</feature>
<evidence type="ECO:0000313" key="10">
    <source>
        <dbReference type="EMBL" id="TFE87052.1"/>
    </source>
</evidence>
<dbReference type="AlphaFoldDB" id="A0A4Y8Q123"/>
<comment type="caution">
    <text evidence="10">The sequence shown here is derived from an EMBL/GenBank/DDBJ whole genome shotgun (WGS) entry which is preliminary data.</text>
</comment>
<comment type="similarity">
    <text evidence="8">Belongs to the binding-protein-dependent transport system permease family.</text>
</comment>
<accession>A0A4Y8Q123</accession>
<keyword evidence="3" id="KW-1003">Cell membrane</keyword>
<dbReference type="InterPro" id="IPR014341">
    <property type="entry name" value="Ectoine_EhuD"/>
</dbReference>
<dbReference type="SUPFAM" id="SSF161098">
    <property type="entry name" value="MetI-like"/>
    <property type="match status" value="1"/>
</dbReference>
<dbReference type="NCBIfam" id="TIGR03003">
    <property type="entry name" value="ectoine_ehuD"/>
    <property type="match status" value="1"/>
</dbReference>
<protein>
    <submittedName>
        <fullName evidence="10">Ectoine/hydroxyectoine ABC transporter permease subunit EhuD</fullName>
    </submittedName>
</protein>
<dbReference type="RefSeq" id="WP_134753589.1">
    <property type="nucleotide sequence ID" value="NZ_MYFO02000013.1"/>
</dbReference>
<dbReference type="PROSITE" id="PS50928">
    <property type="entry name" value="ABC_TM1"/>
    <property type="match status" value="1"/>
</dbReference>
<evidence type="ECO:0000259" key="9">
    <source>
        <dbReference type="PROSITE" id="PS50928"/>
    </source>
</evidence>
<dbReference type="GO" id="GO:0022857">
    <property type="term" value="F:transmembrane transporter activity"/>
    <property type="evidence" value="ECO:0007669"/>
    <property type="project" value="InterPro"/>
</dbReference>
<name>A0A4Y8Q123_9BACL</name>
<evidence type="ECO:0000256" key="7">
    <source>
        <dbReference type="ARBA" id="ARBA00023136"/>
    </source>
</evidence>
<gene>
    <name evidence="10" type="ORF">B5M42_12860</name>
</gene>
<evidence type="ECO:0000313" key="11">
    <source>
        <dbReference type="Proteomes" id="UP000298246"/>
    </source>
</evidence>
<dbReference type="OrthoDB" id="9805999at2"/>
<dbReference type="PANTHER" id="PTHR30614:SF0">
    <property type="entry name" value="L-CYSTINE TRANSPORT SYSTEM PERMEASE PROTEIN TCYL"/>
    <property type="match status" value="1"/>
</dbReference>
<evidence type="ECO:0000256" key="2">
    <source>
        <dbReference type="ARBA" id="ARBA00022448"/>
    </source>
</evidence>
<comment type="subcellular location">
    <subcellularLocation>
        <location evidence="1 8">Cell membrane</location>
        <topology evidence="1 8">Multi-pass membrane protein</topology>
    </subcellularLocation>
</comment>
<evidence type="ECO:0000256" key="4">
    <source>
        <dbReference type="ARBA" id="ARBA00022692"/>
    </source>
</evidence>
<sequence>MWDWNYALDILPQLLKALPMTIGATVLGFALACLLGLPLAVIRYAGGPIGSYMVAAWVEFIRSTPLLVQLFVLFYVLPLYGIAVSPFATGVIGLGIHYSTYISEVFRGGIEAVPKGQWEAARALNLGARRTWTGIILPQAVPPMAPVLGNYLITMFKETPMLSAITVVELLQTAKSLGSVSFRYVEAFTLVGCLFFALSYASSLLVRGVELHFMKKTK</sequence>
<keyword evidence="2 8" id="KW-0813">Transport</keyword>
<dbReference type="NCBIfam" id="TIGR01726">
    <property type="entry name" value="HEQRo_perm_3TM"/>
    <property type="match status" value="1"/>
</dbReference>
<dbReference type="InterPro" id="IPR035906">
    <property type="entry name" value="MetI-like_sf"/>
</dbReference>
<feature type="transmembrane region" description="Helical" evidence="8">
    <location>
        <begin position="187"/>
        <end position="206"/>
    </location>
</feature>
<dbReference type="Proteomes" id="UP000298246">
    <property type="component" value="Unassembled WGS sequence"/>
</dbReference>
<dbReference type="GO" id="GO:0043190">
    <property type="term" value="C:ATP-binding cassette (ABC) transporter complex"/>
    <property type="evidence" value="ECO:0007669"/>
    <property type="project" value="InterPro"/>
</dbReference>
<feature type="transmembrane region" description="Helical" evidence="8">
    <location>
        <begin position="20"/>
        <end position="45"/>
    </location>
</feature>
<dbReference type="GO" id="GO:0006865">
    <property type="term" value="P:amino acid transport"/>
    <property type="evidence" value="ECO:0007669"/>
    <property type="project" value="UniProtKB-KW"/>
</dbReference>
<dbReference type="InterPro" id="IPR010065">
    <property type="entry name" value="AA_ABC_transptr_permease_3TM"/>
</dbReference>
<organism evidence="10 11">
    <name type="scientific">Paenibacillus athensensis</name>
    <dbReference type="NCBI Taxonomy" id="1967502"/>
    <lineage>
        <taxon>Bacteria</taxon>
        <taxon>Bacillati</taxon>
        <taxon>Bacillota</taxon>
        <taxon>Bacilli</taxon>
        <taxon>Bacillales</taxon>
        <taxon>Paenibacillaceae</taxon>
        <taxon>Paenibacillus</taxon>
    </lineage>
</organism>
<keyword evidence="4 8" id="KW-0812">Transmembrane</keyword>
<dbReference type="EMBL" id="MYFO01000015">
    <property type="protein sequence ID" value="TFE87052.1"/>
    <property type="molecule type" value="Genomic_DNA"/>
</dbReference>